<evidence type="ECO:0000313" key="2">
    <source>
        <dbReference type="EMBL" id="CAB9502494.1"/>
    </source>
</evidence>
<dbReference type="EMBL" id="CAICTM010000137">
    <property type="protein sequence ID" value="CAB9502494.1"/>
    <property type="molecule type" value="Genomic_DNA"/>
</dbReference>
<protein>
    <submittedName>
        <fullName evidence="2">Uncharacterized protein</fullName>
    </submittedName>
</protein>
<accession>A0A9N8DGZ8</accession>
<keyword evidence="1" id="KW-0472">Membrane</keyword>
<dbReference type="OrthoDB" id="10507450at2759"/>
<keyword evidence="1" id="KW-0812">Transmembrane</keyword>
<feature type="transmembrane region" description="Helical" evidence="1">
    <location>
        <begin position="188"/>
        <end position="209"/>
    </location>
</feature>
<keyword evidence="3" id="KW-1185">Reference proteome</keyword>
<name>A0A9N8DGZ8_9STRA</name>
<evidence type="ECO:0000313" key="3">
    <source>
        <dbReference type="Proteomes" id="UP001153069"/>
    </source>
</evidence>
<organism evidence="2 3">
    <name type="scientific">Seminavis robusta</name>
    <dbReference type="NCBI Taxonomy" id="568900"/>
    <lineage>
        <taxon>Eukaryota</taxon>
        <taxon>Sar</taxon>
        <taxon>Stramenopiles</taxon>
        <taxon>Ochrophyta</taxon>
        <taxon>Bacillariophyta</taxon>
        <taxon>Bacillariophyceae</taxon>
        <taxon>Bacillariophycidae</taxon>
        <taxon>Naviculales</taxon>
        <taxon>Naviculaceae</taxon>
        <taxon>Seminavis</taxon>
    </lineage>
</organism>
<dbReference type="AlphaFoldDB" id="A0A9N8DGZ8"/>
<evidence type="ECO:0000256" key="1">
    <source>
        <dbReference type="SAM" id="Phobius"/>
    </source>
</evidence>
<feature type="transmembrane region" description="Helical" evidence="1">
    <location>
        <begin position="65"/>
        <end position="84"/>
    </location>
</feature>
<feature type="transmembrane region" description="Helical" evidence="1">
    <location>
        <begin position="251"/>
        <end position="271"/>
    </location>
</feature>
<sequence length="386" mass="42196">MKVISSLKDHAVRAALVLTFPKTLFSPMGEVELTEDERRVLNTSFLDMLWQSGFSKSFLVWRRRLLYSASVFFAVGAGIRISTIQEQCGGFIGEGFNHETQAYETSTGEDVANYTGLGKAAVASQRVAPFCALAVVLVAAWFWTDYTKSRNVLVPGWLLTLLLSLWPTMIPLNYVLKESTFSKNAFLGATYAFGILPTYLSIIAGLTLGSKRVFLFAPSPLSGAMVVLSAVFAIITPFAALSLIIQVLGDFLLVMGICCLVIGPVLIVSFASPFTEVSTFGSSERILFCNRLLSASGICRGAGMALVLIWAIRLAIWATNYTDVTNQELSSLASYIVTLMDPKMLVGMTCEFLGGMMFNAVLWTDIVVHVSRNDDIKMQKLQSDLS</sequence>
<reference evidence="2" key="1">
    <citation type="submission" date="2020-06" db="EMBL/GenBank/DDBJ databases">
        <authorList>
            <consortium name="Plant Systems Biology data submission"/>
        </authorList>
    </citation>
    <scope>NUCLEOTIDE SEQUENCE</scope>
    <source>
        <strain evidence="2">D6</strain>
    </source>
</reference>
<feature type="transmembrane region" description="Helical" evidence="1">
    <location>
        <begin position="344"/>
        <end position="368"/>
    </location>
</feature>
<feature type="transmembrane region" description="Helical" evidence="1">
    <location>
        <begin position="127"/>
        <end position="144"/>
    </location>
</feature>
<feature type="transmembrane region" description="Helical" evidence="1">
    <location>
        <begin position="292"/>
        <end position="312"/>
    </location>
</feature>
<proteinExistence type="predicted"/>
<comment type="caution">
    <text evidence="2">The sequence shown here is derived from an EMBL/GenBank/DDBJ whole genome shotgun (WGS) entry which is preliminary data.</text>
</comment>
<feature type="transmembrane region" description="Helical" evidence="1">
    <location>
        <begin position="156"/>
        <end position="176"/>
    </location>
</feature>
<dbReference type="Proteomes" id="UP001153069">
    <property type="component" value="Unassembled WGS sequence"/>
</dbReference>
<keyword evidence="1" id="KW-1133">Transmembrane helix</keyword>
<feature type="transmembrane region" description="Helical" evidence="1">
    <location>
        <begin position="221"/>
        <end position="245"/>
    </location>
</feature>
<gene>
    <name evidence="2" type="ORF">SEMRO_138_G064700.1</name>
</gene>